<dbReference type="SUPFAM" id="SSF53335">
    <property type="entry name" value="S-adenosyl-L-methionine-dependent methyltransferases"/>
    <property type="match status" value="1"/>
</dbReference>
<organism evidence="2 3">
    <name type="scientific">Desulfitobacterium dehalogenans (strain ATCC 51507 / DSM 9161 / JW/IU-DC1)</name>
    <dbReference type="NCBI Taxonomy" id="756499"/>
    <lineage>
        <taxon>Bacteria</taxon>
        <taxon>Bacillati</taxon>
        <taxon>Bacillota</taxon>
        <taxon>Clostridia</taxon>
        <taxon>Eubacteriales</taxon>
        <taxon>Desulfitobacteriaceae</taxon>
        <taxon>Desulfitobacterium</taxon>
    </lineage>
</organism>
<name>I4A5S7_DESDJ</name>
<dbReference type="Pfam" id="PF08241">
    <property type="entry name" value="Methyltransf_11"/>
    <property type="match status" value="1"/>
</dbReference>
<keyword evidence="2" id="KW-0489">Methyltransferase</keyword>
<keyword evidence="2" id="KW-0830">Ubiquinone</keyword>
<dbReference type="AlphaFoldDB" id="I4A5S7"/>
<dbReference type="GO" id="GO:0008757">
    <property type="term" value="F:S-adenosylmethionine-dependent methyltransferase activity"/>
    <property type="evidence" value="ECO:0007669"/>
    <property type="project" value="InterPro"/>
</dbReference>
<dbReference type="InterPro" id="IPR029063">
    <property type="entry name" value="SAM-dependent_MTases_sf"/>
</dbReference>
<dbReference type="PANTHER" id="PTHR43861">
    <property type="entry name" value="TRANS-ACONITATE 2-METHYLTRANSFERASE-RELATED"/>
    <property type="match status" value="1"/>
</dbReference>
<evidence type="ECO:0000259" key="1">
    <source>
        <dbReference type="Pfam" id="PF08241"/>
    </source>
</evidence>
<proteinExistence type="predicted"/>
<evidence type="ECO:0000313" key="2">
    <source>
        <dbReference type="EMBL" id="AFL99311.1"/>
    </source>
</evidence>
<feature type="domain" description="Methyltransferase type 11" evidence="1">
    <location>
        <begin position="40"/>
        <end position="129"/>
    </location>
</feature>
<dbReference type="Proteomes" id="UP000006053">
    <property type="component" value="Chromosome"/>
</dbReference>
<reference evidence="2 3" key="2">
    <citation type="journal article" date="2015" name="J. Bacteriol.">
        <title>Genomic, proteomic, and biochemical analysis of the organohalide respiratory pathway in Desulfitobacterium dehalogenans.</title>
        <authorList>
            <person name="Kruse T."/>
            <person name="van de Pas B.A."/>
            <person name="Atteia A."/>
            <person name="Krab K."/>
            <person name="Hagen W.R."/>
            <person name="Goodwin L."/>
            <person name="Chain P."/>
            <person name="Boeren S."/>
            <person name="Maphosa F."/>
            <person name="Schraa G."/>
            <person name="de Vos W.M."/>
            <person name="van der Oost J."/>
            <person name="Smidt H."/>
            <person name="Stams A.J."/>
        </authorList>
    </citation>
    <scope>NUCLEOTIDE SEQUENCE [LARGE SCALE GENOMIC DNA]</scope>
    <source>
        <strain evidence="3">ATCC 51507 / DSM 9161 / JW/IU-DC1</strain>
    </source>
</reference>
<reference evidence="3" key="1">
    <citation type="submission" date="2012-06" db="EMBL/GenBank/DDBJ databases">
        <title>Complete sequence of Desulfitobacterium dehalogenans ATCC 51507.</title>
        <authorList>
            <person name="Lucas S."/>
            <person name="Han J."/>
            <person name="Lapidus A."/>
            <person name="Cheng J.-F."/>
            <person name="Goodwin L."/>
            <person name="Pitluck S."/>
            <person name="Peters L."/>
            <person name="Ovchinnikova G."/>
            <person name="Teshima H."/>
            <person name="Detter J.C."/>
            <person name="Han C."/>
            <person name="Tapia R."/>
            <person name="Land M."/>
            <person name="Hauser L."/>
            <person name="Kyrpides N."/>
            <person name="Ivanova N."/>
            <person name="Pagani I."/>
            <person name="Kruse T."/>
            <person name="de Vos W.M."/>
            <person name="Smidt H."/>
            <person name="Woyke T."/>
        </authorList>
    </citation>
    <scope>NUCLEOTIDE SEQUENCE [LARGE SCALE GENOMIC DNA]</scope>
    <source>
        <strain evidence="3">ATCC 51507 / DSM 9161 / JW/IU-DC1</strain>
    </source>
</reference>
<keyword evidence="3" id="KW-1185">Reference proteome</keyword>
<dbReference type="InterPro" id="IPR013216">
    <property type="entry name" value="Methyltransf_11"/>
</dbReference>
<dbReference type="OrthoDB" id="9772751at2"/>
<keyword evidence="2" id="KW-0808">Transferase</keyword>
<dbReference type="CDD" id="cd02440">
    <property type="entry name" value="AdoMet_MTases"/>
    <property type="match status" value="1"/>
</dbReference>
<dbReference type="Gene3D" id="3.40.50.150">
    <property type="entry name" value="Vaccinia Virus protein VP39"/>
    <property type="match status" value="1"/>
</dbReference>
<dbReference type="EMBL" id="CP003348">
    <property type="protein sequence ID" value="AFL99311.1"/>
    <property type="molecule type" value="Genomic_DNA"/>
</dbReference>
<dbReference type="GO" id="GO:0032259">
    <property type="term" value="P:methylation"/>
    <property type="evidence" value="ECO:0007669"/>
    <property type="project" value="UniProtKB-KW"/>
</dbReference>
<evidence type="ECO:0000313" key="3">
    <source>
        <dbReference type="Proteomes" id="UP000006053"/>
    </source>
</evidence>
<sequence>MSNDLKTYYENIKKPWNTLYYRIVWEQLSRIHPIINSKILDFGSGLGITADYLSKNNDVVAIEPNVVMVEMRICKNGYQQIVGDLEQLRQQQDASFDVVVCHNVLEYTKERNDIFKELYRVLKPNGVLSIVKHNHAGRIMQKVVFENNLDAAIMLLNGGKAEAAYFGEVNYYELNDIEEWMSGLDINIERVLGIRAFFALHSNNEVRYDTNWQEKMFDLEMKVSDIRDFINISFFNHVLLKKIR</sequence>
<dbReference type="STRING" id="756499.Desde_0871"/>
<dbReference type="KEGG" id="ddh:Desde_0871"/>
<gene>
    <name evidence="2" type="ordered locus">Desde_0871</name>
</gene>
<accession>I4A5S7</accession>
<dbReference type="eggNOG" id="COG0500">
    <property type="taxonomic scope" value="Bacteria"/>
</dbReference>
<dbReference type="HOGENOM" id="CLU_094200_0_0_9"/>
<protein>
    <submittedName>
        <fullName evidence="2">Methylase involved in ubiquinone/menaquinone biosynthesis</fullName>
    </submittedName>
</protein>